<accession>A0A9X5CNM4</accession>
<sequence length="65" mass="6952">MQVTSAASLLENRTVCHVTQAPALWQLPTSPARMISVRCVPDTPSCDVVAVERTVSRRSDGVTGV</sequence>
<keyword evidence="2" id="KW-1185">Reference proteome</keyword>
<dbReference type="RefSeq" id="WP_163090481.1">
    <property type="nucleotide sequence ID" value="NZ_JAAGNA010000856.1"/>
</dbReference>
<evidence type="ECO:0000313" key="2">
    <source>
        <dbReference type="Proteomes" id="UP000471745"/>
    </source>
</evidence>
<evidence type="ECO:0000313" key="1">
    <source>
        <dbReference type="EMBL" id="NEC51791.1"/>
    </source>
</evidence>
<gene>
    <name evidence="1" type="ORF">G3I18_24980</name>
</gene>
<comment type="caution">
    <text evidence="1">The sequence shown here is derived from an EMBL/GenBank/DDBJ whole genome shotgun (WGS) entry which is preliminary data.</text>
</comment>
<dbReference type="AlphaFoldDB" id="A0A9X5CNM4"/>
<dbReference type="EMBL" id="JAAGNA010000856">
    <property type="protein sequence ID" value="NEC51791.1"/>
    <property type="molecule type" value="Genomic_DNA"/>
</dbReference>
<protein>
    <submittedName>
        <fullName evidence="1">Uncharacterized protein</fullName>
    </submittedName>
</protein>
<proteinExistence type="predicted"/>
<name>A0A9X5CNM4_9ACTN</name>
<reference evidence="1 2" key="1">
    <citation type="submission" date="2020-01" db="EMBL/GenBank/DDBJ databases">
        <title>Insect and environment-associated Actinomycetes.</title>
        <authorList>
            <person name="Currrie C."/>
            <person name="Chevrette M."/>
            <person name="Carlson C."/>
            <person name="Stubbendieck R."/>
            <person name="Wendt-Pienkowski E."/>
        </authorList>
    </citation>
    <scope>NUCLEOTIDE SEQUENCE [LARGE SCALE GENOMIC DNA]</scope>
    <source>
        <strain evidence="1 2">SID8189</strain>
    </source>
</reference>
<dbReference type="Proteomes" id="UP000471745">
    <property type="component" value="Unassembled WGS sequence"/>
</dbReference>
<organism evidence="1 2">
    <name type="scientific">Actinospica acidiphila</name>
    <dbReference type="NCBI Taxonomy" id="304899"/>
    <lineage>
        <taxon>Bacteria</taxon>
        <taxon>Bacillati</taxon>
        <taxon>Actinomycetota</taxon>
        <taxon>Actinomycetes</taxon>
        <taxon>Catenulisporales</taxon>
        <taxon>Actinospicaceae</taxon>
        <taxon>Actinospica</taxon>
    </lineage>
</organism>